<keyword evidence="2" id="KW-0489">Methyltransferase</keyword>
<dbReference type="GO" id="GO:0008168">
    <property type="term" value="F:methyltransferase activity"/>
    <property type="evidence" value="ECO:0007669"/>
    <property type="project" value="UniProtKB-KW"/>
</dbReference>
<organism evidence="2 3">
    <name type="scientific">Sphingobium cupriresistens LL01</name>
    <dbReference type="NCBI Taxonomy" id="1420583"/>
    <lineage>
        <taxon>Bacteria</taxon>
        <taxon>Pseudomonadati</taxon>
        <taxon>Pseudomonadota</taxon>
        <taxon>Alphaproteobacteria</taxon>
        <taxon>Sphingomonadales</taxon>
        <taxon>Sphingomonadaceae</taxon>
        <taxon>Sphingobium</taxon>
    </lineage>
</organism>
<feature type="domain" description="Methyltransferase" evidence="1">
    <location>
        <begin position="45"/>
        <end position="145"/>
    </location>
</feature>
<dbReference type="PANTHER" id="PTHR43591">
    <property type="entry name" value="METHYLTRANSFERASE"/>
    <property type="match status" value="1"/>
</dbReference>
<comment type="caution">
    <text evidence="2">The sequence shown here is derived from an EMBL/GenBank/DDBJ whole genome shotgun (WGS) entry which is preliminary data.</text>
</comment>
<evidence type="ECO:0000313" key="3">
    <source>
        <dbReference type="Proteomes" id="UP000052232"/>
    </source>
</evidence>
<proteinExistence type="predicted"/>
<dbReference type="InterPro" id="IPR029063">
    <property type="entry name" value="SAM-dependent_MTases_sf"/>
</dbReference>
<dbReference type="RefSeq" id="WP_066601579.1">
    <property type="nucleotide sequence ID" value="NZ_KQ130434.1"/>
</dbReference>
<name>A0A0J7Y278_9SPHN</name>
<keyword evidence="3" id="KW-1185">Reference proteome</keyword>
<dbReference type="Gene3D" id="3.40.50.150">
    <property type="entry name" value="Vaccinia Virus protein VP39"/>
    <property type="match status" value="1"/>
</dbReference>
<dbReference type="AlphaFoldDB" id="A0A0J7Y278"/>
<evidence type="ECO:0000313" key="2">
    <source>
        <dbReference type="EMBL" id="KMS57832.1"/>
    </source>
</evidence>
<protein>
    <submittedName>
        <fullName evidence="2">O-methyltransferase</fullName>
    </submittedName>
</protein>
<evidence type="ECO:0000259" key="1">
    <source>
        <dbReference type="Pfam" id="PF13649"/>
    </source>
</evidence>
<reference evidence="2 3" key="1">
    <citation type="journal article" date="2015" name="G3 (Bethesda)">
        <title>Insights into Ongoing Evolution of the Hexachlorocyclohexane Catabolic Pathway from Comparative Genomics of Ten Sphingomonadaceae Strains.</title>
        <authorList>
            <person name="Pearce S.L."/>
            <person name="Oakeshott J.G."/>
            <person name="Pandey G."/>
        </authorList>
    </citation>
    <scope>NUCLEOTIDE SEQUENCE [LARGE SCALE GENOMIC DNA]</scope>
    <source>
        <strain evidence="2 3">LL01</strain>
    </source>
</reference>
<gene>
    <name evidence="2" type="ORF">V473_06445</name>
</gene>
<dbReference type="EMBL" id="JACT01000001">
    <property type="protein sequence ID" value="KMS57832.1"/>
    <property type="molecule type" value="Genomic_DNA"/>
</dbReference>
<accession>A0A0J7Y278</accession>
<dbReference type="STRING" id="1420583.V473_06445"/>
<dbReference type="PATRIC" id="fig|1420583.3.peg.1297"/>
<sequence length="220" mass="24205">MSDHGGLMDGVYRYQRHIYDLTRKYYLLGRDELIADLAPPPGGSVLEIGCGTGRNLIAVGKAWPGTRLYGVDISQAMLETARAGVAKAGLADRVTLAQGDACAFDPQALFGRAGFDRVFISYALSMIPDWEDALTQAAQCVAPGGRLEIVDFGQQDELPGVWKRALFGWLDKFHVSPRRELAIAIERLAHDMSGEPSCHSMYRNYAIRGSIAWVDHLPEH</sequence>
<dbReference type="InterPro" id="IPR041698">
    <property type="entry name" value="Methyltransf_25"/>
</dbReference>
<keyword evidence="2" id="KW-0808">Transferase</keyword>
<dbReference type="CDD" id="cd02440">
    <property type="entry name" value="AdoMet_MTases"/>
    <property type="match status" value="1"/>
</dbReference>
<dbReference type="SUPFAM" id="SSF53335">
    <property type="entry name" value="S-adenosyl-L-methionine-dependent methyltransferases"/>
    <property type="match status" value="1"/>
</dbReference>
<dbReference type="Pfam" id="PF13649">
    <property type="entry name" value="Methyltransf_25"/>
    <property type="match status" value="1"/>
</dbReference>
<dbReference type="GO" id="GO:0032259">
    <property type="term" value="P:methylation"/>
    <property type="evidence" value="ECO:0007669"/>
    <property type="project" value="UniProtKB-KW"/>
</dbReference>
<dbReference type="Proteomes" id="UP000052232">
    <property type="component" value="Unassembled WGS sequence"/>
</dbReference>